<reference evidence="2 3" key="1">
    <citation type="submission" date="2020-08" db="EMBL/GenBank/DDBJ databases">
        <title>Genomic Encyclopedia of Type Strains, Phase III (KMG-III): the genomes of soil and plant-associated and newly described type strains.</title>
        <authorList>
            <person name="Whitman W."/>
        </authorList>
    </citation>
    <scope>NUCLEOTIDE SEQUENCE [LARGE SCALE GENOMIC DNA]</scope>
    <source>
        <strain evidence="2 3">CECT 7015</strain>
    </source>
</reference>
<dbReference type="EMBL" id="JACHXN010000002">
    <property type="protein sequence ID" value="MBB3144438.1"/>
    <property type="molecule type" value="Genomic_DNA"/>
</dbReference>
<gene>
    <name evidence="2" type="ORF">FHS21_000834</name>
</gene>
<organism evidence="2 3">
    <name type="scientific">Phyllobacterium trifolii</name>
    <dbReference type="NCBI Taxonomy" id="300193"/>
    <lineage>
        <taxon>Bacteria</taxon>
        <taxon>Pseudomonadati</taxon>
        <taxon>Pseudomonadota</taxon>
        <taxon>Alphaproteobacteria</taxon>
        <taxon>Hyphomicrobiales</taxon>
        <taxon>Phyllobacteriaceae</taxon>
        <taxon>Phyllobacterium</taxon>
    </lineage>
</organism>
<dbReference type="Proteomes" id="UP000554520">
    <property type="component" value="Unassembled WGS sequence"/>
</dbReference>
<sequence>MRSRFLNLRSKAIAWLTAGIGSFAALAAAFALGAFEAADKPELPQITVGESIDAGKWLIKPLKAWVTDQKIFRVTPKEGQKAVVFAVELMNRTTQSDSGYANTFHLLGKLQAVTEQPLAYLDRDGSSLPDLQPGMPEKITYVWVVPSDAVPTGTIELGIEAWKFKLRNNLTGTPGWWSKAPAGTVSLPISEGQG</sequence>
<evidence type="ECO:0008006" key="4">
    <source>
        <dbReference type="Google" id="ProtNLM"/>
    </source>
</evidence>
<evidence type="ECO:0000313" key="3">
    <source>
        <dbReference type="Proteomes" id="UP000554520"/>
    </source>
</evidence>
<evidence type="ECO:0000313" key="2">
    <source>
        <dbReference type="EMBL" id="MBB3144438.1"/>
    </source>
</evidence>
<keyword evidence="3" id="KW-1185">Reference proteome</keyword>
<dbReference type="RefSeq" id="WP_112531081.1">
    <property type="nucleotide sequence ID" value="NZ_JACHXN010000002.1"/>
</dbReference>
<accession>A0A839U1D8</accession>
<dbReference type="AlphaFoldDB" id="A0A839U1D8"/>
<feature type="chain" id="PRO_5032884032" description="DUF4352 domain-containing protein" evidence="1">
    <location>
        <begin position="28"/>
        <end position="194"/>
    </location>
</feature>
<evidence type="ECO:0000256" key="1">
    <source>
        <dbReference type="SAM" id="SignalP"/>
    </source>
</evidence>
<comment type="caution">
    <text evidence="2">The sequence shown here is derived from an EMBL/GenBank/DDBJ whole genome shotgun (WGS) entry which is preliminary data.</text>
</comment>
<name>A0A839U1D8_9HYPH</name>
<feature type="signal peptide" evidence="1">
    <location>
        <begin position="1"/>
        <end position="27"/>
    </location>
</feature>
<keyword evidence="1" id="KW-0732">Signal</keyword>
<protein>
    <recommendedName>
        <fullName evidence="4">DUF4352 domain-containing protein</fullName>
    </recommendedName>
</protein>
<proteinExistence type="predicted"/>